<gene>
    <name evidence="6" type="ORF">D7D52_30740</name>
</gene>
<keyword evidence="1" id="KW-0805">Transcription regulation</keyword>
<keyword evidence="3" id="KW-0804">Transcription</keyword>
<keyword evidence="2 4" id="KW-0238">DNA-binding</keyword>
<dbReference type="OrthoDB" id="4371863at2"/>
<dbReference type="RefSeq" id="WP_120744591.1">
    <property type="nucleotide sequence ID" value="NZ_CP032568.1"/>
</dbReference>
<evidence type="ECO:0000313" key="7">
    <source>
        <dbReference type="Proteomes" id="UP000267164"/>
    </source>
</evidence>
<evidence type="ECO:0000256" key="3">
    <source>
        <dbReference type="ARBA" id="ARBA00023163"/>
    </source>
</evidence>
<sequence length="203" mass="22170">MSPRQYNLGKRTAQIEQSRRQVLDAARELLGEADNYTGFTLDAVAKRADVARATVYYQFKSKTGLLEAVCDDLGAEGGLSELVKAFTDPEPLSALEEFIACFARFWQADRPAMRRLRALAALDADVHAVISARDERRREGLTVLAGRFAAGGQPLHDTDRRVRILLALTSFETFDTMAGAEADLLDVVPVITGIAATVLEAKA</sequence>
<evidence type="ECO:0000256" key="4">
    <source>
        <dbReference type="PROSITE-ProRule" id="PRU00335"/>
    </source>
</evidence>
<dbReference type="Gene3D" id="1.10.357.10">
    <property type="entry name" value="Tetracycline Repressor, domain 2"/>
    <property type="match status" value="1"/>
</dbReference>
<dbReference type="PANTHER" id="PTHR30055">
    <property type="entry name" value="HTH-TYPE TRANSCRIPTIONAL REGULATOR RUTR"/>
    <property type="match status" value="1"/>
</dbReference>
<evidence type="ECO:0000313" key="6">
    <source>
        <dbReference type="EMBL" id="AYF79515.1"/>
    </source>
</evidence>
<feature type="DNA-binding region" description="H-T-H motif" evidence="4">
    <location>
        <begin position="40"/>
        <end position="59"/>
    </location>
</feature>
<name>A0A386ZSR7_9NOCA</name>
<dbReference type="SUPFAM" id="SSF46689">
    <property type="entry name" value="Homeodomain-like"/>
    <property type="match status" value="1"/>
</dbReference>
<evidence type="ECO:0000259" key="5">
    <source>
        <dbReference type="PROSITE" id="PS50977"/>
    </source>
</evidence>
<dbReference type="InterPro" id="IPR001647">
    <property type="entry name" value="HTH_TetR"/>
</dbReference>
<dbReference type="InterPro" id="IPR009057">
    <property type="entry name" value="Homeodomain-like_sf"/>
</dbReference>
<dbReference type="KEGG" id="nyu:D7D52_30740"/>
<feature type="domain" description="HTH tetR-type" evidence="5">
    <location>
        <begin position="16"/>
        <end position="77"/>
    </location>
</feature>
<evidence type="ECO:0000256" key="1">
    <source>
        <dbReference type="ARBA" id="ARBA00023015"/>
    </source>
</evidence>
<dbReference type="Gene3D" id="1.10.10.60">
    <property type="entry name" value="Homeodomain-like"/>
    <property type="match status" value="1"/>
</dbReference>
<reference evidence="6 7" key="1">
    <citation type="submission" date="2018-09" db="EMBL/GenBank/DDBJ databases">
        <title>Nocardia yunnanensis sp. nov., an actinomycete isolated from a soil sample.</title>
        <authorList>
            <person name="Zhang J."/>
        </authorList>
    </citation>
    <scope>NUCLEOTIDE SEQUENCE [LARGE SCALE GENOMIC DNA]</scope>
    <source>
        <strain evidence="6 7">CFHS0054</strain>
    </source>
</reference>
<dbReference type="EMBL" id="CP032568">
    <property type="protein sequence ID" value="AYF79515.1"/>
    <property type="molecule type" value="Genomic_DNA"/>
</dbReference>
<dbReference type="Pfam" id="PF00440">
    <property type="entry name" value="TetR_N"/>
    <property type="match status" value="1"/>
</dbReference>
<keyword evidence="7" id="KW-1185">Reference proteome</keyword>
<dbReference type="GO" id="GO:0000976">
    <property type="term" value="F:transcription cis-regulatory region binding"/>
    <property type="evidence" value="ECO:0007669"/>
    <property type="project" value="TreeGrafter"/>
</dbReference>
<evidence type="ECO:0000256" key="2">
    <source>
        <dbReference type="ARBA" id="ARBA00023125"/>
    </source>
</evidence>
<dbReference type="Proteomes" id="UP000267164">
    <property type="component" value="Chromosome"/>
</dbReference>
<dbReference type="PANTHER" id="PTHR30055:SF234">
    <property type="entry name" value="HTH-TYPE TRANSCRIPTIONAL REGULATOR BETI"/>
    <property type="match status" value="1"/>
</dbReference>
<dbReference type="InterPro" id="IPR050109">
    <property type="entry name" value="HTH-type_TetR-like_transc_reg"/>
</dbReference>
<dbReference type="GO" id="GO:0003700">
    <property type="term" value="F:DNA-binding transcription factor activity"/>
    <property type="evidence" value="ECO:0007669"/>
    <property type="project" value="TreeGrafter"/>
</dbReference>
<dbReference type="AlphaFoldDB" id="A0A386ZSR7"/>
<dbReference type="PROSITE" id="PS50977">
    <property type="entry name" value="HTH_TETR_2"/>
    <property type="match status" value="1"/>
</dbReference>
<organism evidence="6 7">
    <name type="scientific">Nocardia yunnanensis</name>
    <dbReference type="NCBI Taxonomy" id="2382165"/>
    <lineage>
        <taxon>Bacteria</taxon>
        <taxon>Bacillati</taxon>
        <taxon>Actinomycetota</taxon>
        <taxon>Actinomycetes</taxon>
        <taxon>Mycobacteriales</taxon>
        <taxon>Nocardiaceae</taxon>
        <taxon>Nocardia</taxon>
    </lineage>
</organism>
<protein>
    <submittedName>
        <fullName evidence="6">TetR/AcrR family transcriptional regulator</fullName>
    </submittedName>
</protein>
<proteinExistence type="predicted"/>
<accession>A0A386ZSR7</accession>